<feature type="compositionally biased region" description="Basic and acidic residues" evidence="1">
    <location>
        <begin position="63"/>
        <end position="72"/>
    </location>
</feature>
<feature type="region of interest" description="Disordered" evidence="1">
    <location>
        <begin position="1"/>
        <end position="156"/>
    </location>
</feature>
<organism evidence="2 3">
    <name type="scientific">Venustampulla echinocandica</name>
    <dbReference type="NCBI Taxonomy" id="2656787"/>
    <lineage>
        <taxon>Eukaryota</taxon>
        <taxon>Fungi</taxon>
        <taxon>Dikarya</taxon>
        <taxon>Ascomycota</taxon>
        <taxon>Pezizomycotina</taxon>
        <taxon>Leotiomycetes</taxon>
        <taxon>Helotiales</taxon>
        <taxon>Pleuroascaceae</taxon>
        <taxon>Venustampulla</taxon>
    </lineage>
</organism>
<dbReference type="GeneID" id="43603068"/>
<proteinExistence type="predicted"/>
<dbReference type="AlphaFoldDB" id="A0A370T9L8"/>
<dbReference type="EMBL" id="NPIC01000015">
    <property type="protein sequence ID" value="RDL30341.1"/>
    <property type="molecule type" value="Genomic_DNA"/>
</dbReference>
<feature type="compositionally biased region" description="Low complexity" evidence="1">
    <location>
        <begin position="126"/>
        <end position="143"/>
    </location>
</feature>
<evidence type="ECO:0000256" key="1">
    <source>
        <dbReference type="SAM" id="MobiDB-lite"/>
    </source>
</evidence>
<feature type="compositionally biased region" description="Polar residues" evidence="1">
    <location>
        <begin position="25"/>
        <end position="36"/>
    </location>
</feature>
<comment type="caution">
    <text evidence="2">The sequence shown here is derived from an EMBL/GenBank/DDBJ whole genome shotgun (WGS) entry which is preliminary data.</text>
</comment>
<keyword evidence="3" id="KW-1185">Reference proteome</keyword>
<gene>
    <name evidence="2" type="ORF">BP5553_10219</name>
</gene>
<dbReference type="RefSeq" id="XP_031864866.1">
    <property type="nucleotide sequence ID" value="XM_032018842.1"/>
</dbReference>
<protein>
    <submittedName>
        <fullName evidence="2">Uncharacterized protein</fullName>
    </submittedName>
</protein>
<accession>A0A370T9L8</accession>
<evidence type="ECO:0000313" key="2">
    <source>
        <dbReference type="EMBL" id="RDL30341.1"/>
    </source>
</evidence>
<evidence type="ECO:0000313" key="3">
    <source>
        <dbReference type="Proteomes" id="UP000254866"/>
    </source>
</evidence>
<dbReference type="OrthoDB" id="5395727at2759"/>
<reference evidence="2 3" key="1">
    <citation type="journal article" date="2018" name="IMA Fungus">
        <title>IMA Genome-F 9: Draft genome sequence of Annulohypoxylon stygium, Aspergillus mulundensis, Berkeleyomyces basicola (syn. Thielaviopsis basicola), Ceratocystis smalleyi, two Cercospora beticola strains, Coleophoma cylindrospora, Fusarium fracticaudum, Phialophora cf. hyalina, and Morchella septimelata.</title>
        <authorList>
            <person name="Wingfield B.D."/>
            <person name="Bills G.F."/>
            <person name="Dong Y."/>
            <person name="Huang W."/>
            <person name="Nel W.J."/>
            <person name="Swalarsk-Parry B.S."/>
            <person name="Vaghefi N."/>
            <person name="Wilken P.M."/>
            <person name="An Z."/>
            <person name="de Beer Z.W."/>
            <person name="De Vos L."/>
            <person name="Chen L."/>
            <person name="Duong T.A."/>
            <person name="Gao Y."/>
            <person name="Hammerbacher A."/>
            <person name="Kikkert J.R."/>
            <person name="Li Y."/>
            <person name="Li H."/>
            <person name="Li K."/>
            <person name="Li Q."/>
            <person name="Liu X."/>
            <person name="Ma X."/>
            <person name="Naidoo K."/>
            <person name="Pethybridge S.J."/>
            <person name="Sun J."/>
            <person name="Steenkamp E.T."/>
            <person name="van der Nest M.A."/>
            <person name="van Wyk S."/>
            <person name="Wingfield M.J."/>
            <person name="Xiong C."/>
            <person name="Yue Q."/>
            <person name="Zhang X."/>
        </authorList>
    </citation>
    <scope>NUCLEOTIDE SEQUENCE [LARGE SCALE GENOMIC DNA]</scope>
    <source>
        <strain evidence="2 3">BP 5553</strain>
    </source>
</reference>
<sequence length="156" mass="16850">MSTTNVPKKIGNATFPNFDPFNDPGQGSASNSQRNDTGPPERRSSPVATGRKEPPTTPQPLSQEHHGDEWDASKTPPSRFGSRKGSLYATQGTRDAHGVTRNYDRDAAYHAKLAEKGWGDPDRRGSASSRDASLGKSPKSKSPLNFRKRSDSPGGM</sequence>
<feature type="compositionally biased region" description="Basic and acidic residues" evidence="1">
    <location>
        <begin position="94"/>
        <end position="125"/>
    </location>
</feature>
<name>A0A370T9L8_9HELO</name>
<feature type="compositionally biased region" description="Basic and acidic residues" evidence="1">
    <location>
        <begin position="39"/>
        <end position="54"/>
    </location>
</feature>
<dbReference type="Proteomes" id="UP000254866">
    <property type="component" value="Unassembled WGS sequence"/>
</dbReference>